<gene>
    <name evidence="1" type="ORF">ACFFIX_21200</name>
</gene>
<dbReference type="EMBL" id="JBHLVO010000026">
    <property type="protein sequence ID" value="MFC0273904.1"/>
    <property type="molecule type" value="Genomic_DNA"/>
</dbReference>
<evidence type="ECO:0000313" key="1">
    <source>
        <dbReference type="EMBL" id="MFC0273904.1"/>
    </source>
</evidence>
<keyword evidence="2" id="KW-1185">Reference proteome</keyword>
<reference evidence="1 2" key="1">
    <citation type="submission" date="2024-09" db="EMBL/GenBank/DDBJ databases">
        <authorList>
            <person name="Sun Q."/>
            <person name="Mori K."/>
        </authorList>
    </citation>
    <scope>NUCLEOTIDE SEQUENCE [LARGE SCALE GENOMIC DNA]</scope>
    <source>
        <strain evidence="1 2">CCM 7228</strain>
    </source>
</reference>
<proteinExistence type="predicted"/>
<dbReference type="Proteomes" id="UP001589854">
    <property type="component" value="Unassembled WGS sequence"/>
</dbReference>
<dbReference type="InterPro" id="IPR048146">
    <property type="entry name" value="RAxF_45-like"/>
</dbReference>
<name>A0ABV6GJP7_9BACI</name>
<sequence>MNHSVAARAKFLDYIYICRAIFHAIVTNGIRMPFFNNFIVTTEC</sequence>
<comment type="caution">
    <text evidence="1">The sequence shown here is derived from an EMBL/GenBank/DDBJ whole genome shotgun (WGS) entry which is preliminary data.</text>
</comment>
<accession>A0ABV6GJP7</accession>
<evidence type="ECO:0000313" key="2">
    <source>
        <dbReference type="Proteomes" id="UP001589854"/>
    </source>
</evidence>
<organism evidence="1 2">
    <name type="scientific">Metabacillus herbersteinensis</name>
    <dbReference type="NCBI Taxonomy" id="283816"/>
    <lineage>
        <taxon>Bacteria</taxon>
        <taxon>Bacillati</taxon>
        <taxon>Bacillota</taxon>
        <taxon>Bacilli</taxon>
        <taxon>Bacillales</taxon>
        <taxon>Bacillaceae</taxon>
        <taxon>Metabacillus</taxon>
    </lineage>
</organism>
<dbReference type="NCBIfam" id="NF041642">
    <property type="entry name" value="RAxF_45"/>
    <property type="match status" value="1"/>
</dbReference>
<dbReference type="RefSeq" id="WP_378937657.1">
    <property type="nucleotide sequence ID" value="NZ_JBHLVO010000026.1"/>
</dbReference>
<protein>
    <submittedName>
        <fullName evidence="1">RAxF-45 family protein</fullName>
    </submittedName>
</protein>